<feature type="region of interest" description="Disordered" evidence="1">
    <location>
        <begin position="24"/>
        <end position="79"/>
    </location>
</feature>
<name>A0A654G7Z4_ARATH</name>
<feature type="compositionally biased region" description="Polar residues" evidence="1">
    <location>
        <begin position="24"/>
        <end position="34"/>
    </location>
</feature>
<dbReference type="EMBL" id="CACRSJ010000110">
    <property type="protein sequence ID" value="VYS69282.1"/>
    <property type="molecule type" value="Genomic_DNA"/>
</dbReference>
<protein>
    <submittedName>
        <fullName evidence="3">Uncharacterized protein</fullName>
    </submittedName>
</protein>
<proteinExistence type="predicted"/>
<dbReference type="AlphaFoldDB" id="A0A654G7Z4"/>
<feature type="signal peptide" evidence="2">
    <location>
        <begin position="1"/>
        <end position="22"/>
    </location>
</feature>
<reference evidence="3 4" key="1">
    <citation type="submission" date="2019-11" db="EMBL/GenBank/DDBJ databases">
        <authorList>
            <person name="Jiao W.-B."/>
            <person name="Schneeberger K."/>
        </authorList>
    </citation>
    <scope>NUCLEOTIDE SEQUENCE [LARGE SCALE GENOMIC DNA]</scope>
    <source>
        <strain evidence="4">cv. An-1</strain>
    </source>
</reference>
<sequence length="79" mass="8429">MANNLGLMILLLVIVLASCSKSSDCTLASPQKSRPSSEWRRKLIPVRSSRSPRSPSFAPKKPPPPPPSPPLSPSSPPSN</sequence>
<evidence type="ECO:0000313" key="4">
    <source>
        <dbReference type="Proteomes" id="UP000426265"/>
    </source>
</evidence>
<dbReference type="Proteomes" id="UP000426265">
    <property type="component" value="Unassembled WGS sequence"/>
</dbReference>
<evidence type="ECO:0000313" key="3">
    <source>
        <dbReference type="EMBL" id="VYS69282.1"/>
    </source>
</evidence>
<organism evidence="3 4">
    <name type="scientific">Arabidopsis thaliana</name>
    <name type="common">Mouse-ear cress</name>
    <dbReference type="NCBI Taxonomy" id="3702"/>
    <lineage>
        <taxon>Eukaryota</taxon>
        <taxon>Viridiplantae</taxon>
        <taxon>Streptophyta</taxon>
        <taxon>Embryophyta</taxon>
        <taxon>Tracheophyta</taxon>
        <taxon>Spermatophyta</taxon>
        <taxon>Magnoliopsida</taxon>
        <taxon>eudicotyledons</taxon>
        <taxon>Gunneridae</taxon>
        <taxon>Pentapetalae</taxon>
        <taxon>rosids</taxon>
        <taxon>malvids</taxon>
        <taxon>Brassicales</taxon>
        <taxon>Brassicaceae</taxon>
        <taxon>Camelineae</taxon>
        <taxon>Arabidopsis</taxon>
    </lineage>
</organism>
<keyword evidence="2" id="KW-0732">Signal</keyword>
<accession>A0A654G7Z4</accession>
<evidence type="ECO:0000256" key="2">
    <source>
        <dbReference type="SAM" id="SignalP"/>
    </source>
</evidence>
<feature type="compositionally biased region" description="Low complexity" evidence="1">
    <location>
        <begin position="45"/>
        <end position="59"/>
    </location>
</feature>
<evidence type="ECO:0000256" key="1">
    <source>
        <dbReference type="SAM" id="MobiDB-lite"/>
    </source>
</evidence>
<feature type="compositionally biased region" description="Pro residues" evidence="1">
    <location>
        <begin position="60"/>
        <end position="79"/>
    </location>
</feature>
<feature type="chain" id="PRO_5024845679" evidence="2">
    <location>
        <begin position="23"/>
        <end position="79"/>
    </location>
</feature>
<gene>
    <name evidence="3" type="ORF">AN1_LOCUS24668</name>
</gene>